<dbReference type="PANTHER" id="PTHR16214:SF3">
    <property type="entry name" value="TRANSMEMBRANE PROTEIN 260"/>
    <property type="match status" value="1"/>
</dbReference>
<feature type="transmembrane region" description="Helical" evidence="1">
    <location>
        <begin position="138"/>
        <end position="155"/>
    </location>
</feature>
<proteinExistence type="predicted"/>
<feature type="transmembrane region" description="Helical" evidence="1">
    <location>
        <begin position="286"/>
        <end position="306"/>
    </location>
</feature>
<sequence>MRIKLNKPETLNKQPRINNSRFSRRCSKCSPTLLRIQSIPKDLFTTFLRRFVEEGHPWTKNSRFSGSLNKSLKVKKYITFKYEFLHLFKYFNKYPYINILIPVFLFLFTLIIYIHHLSPGVYGGDSGDLLSAIIKRGVPHPSGYPLYTILGIIFLKLPLTTTVAWKVGCISAVSSSISVVIMYLIIFELTRNRYLGIITSLILAFLYPFWLFAEVTEVFALNSLFVLLMSLLTIKYLHYKKIRYLYYLAFFTGLSLTNNLTIILFFPAMCIGILSTNIKILFKVKVLIICLILFLFGLLPYIYIPIVAISNQTYNWGKAVNFENFIALFFRKDYGWGTSLKGLSNQSLTKGIFYNYYLYISTYINLVIPFFSFLGAVYLLIKRRYKEFSLFFILYLFFGPLFLVYIRTHIKSFLAMATFEKFYLAGIIILIYLVPFGILLIQEVVNKLLKRKSLTKAIEKIVLSVFIIIAILNFITNYPKTNFKDVYIGDNYAKDLLSSLSKDSMVIFISDSAVFNSLYLQNSYGFRQDIYIPGMHDGFRKLLEQIGLNNTQIEEYIIKNRGSIKSNDIFSSIGSILSEREIFLDHQYQLKDSRYGDIVPIPYGLVYKFQFEKDSTLTKDEYLSKVELVTKNYHLDDLEKETDLLSNNLVFADIKKNYSIAFFNIAKHLAEYYENKESAVFYLKKSIELDPTL</sequence>
<evidence type="ECO:0000313" key="2">
    <source>
        <dbReference type="EMBL" id="OGM11470.1"/>
    </source>
</evidence>
<dbReference type="InterPro" id="IPR052724">
    <property type="entry name" value="GT117_domain-containing"/>
</dbReference>
<dbReference type="EMBL" id="MGFS01000016">
    <property type="protein sequence ID" value="OGM11470.1"/>
    <property type="molecule type" value="Genomic_DNA"/>
</dbReference>
<feature type="transmembrane region" description="Helical" evidence="1">
    <location>
        <begin position="461"/>
        <end position="478"/>
    </location>
</feature>
<dbReference type="AlphaFoldDB" id="A0A1F7X8U3"/>
<feature type="transmembrane region" description="Helical" evidence="1">
    <location>
        <begin position="96"/>
        <end position="118"/>
    </location>
</feature>
<evidence type="ECO:0000313" key="3">
    <source>
        <dbReference type="Proteomes" id="UP000177053"/>
    </source>
</evidence>
<dbReference type="Proteomes" id="UP000177053">
    <property type="component" value="Unassembled WGS sequence"/>
</dbReference>
<evidence type="ECO:0000256" key="1">
    <source>
        <dbReference type="SAM" id="Phobius"/>
    </source>
</evidence>
<dbReference type="InterPro" id="IPR021280">
    <property type="entry name" value="TMEM260-like"/>
</dbReference>
<dbReference type="Pfam" id="PF11028">
    <property type="entry name" value="TMEM260-like"/>
    <property type="match status" value="1"/>
</dbReference>
<feature type="transmembrane region" description="Helical" evidence="1">
    <location>
        <begin position="244"/>
        <end position="274"/>
    </location>
</feature>
<reference evidence="2 3" key="1">
    <citation type="journal article" date="2016" name="Nat. Commun.">
        <title>Thousands of microbial genomes shed light on interconnected biogeochemical processes in an aquifer system.</title>
        <authorList>
            <person name="Anantharaman K."/>
            <person name="Brown C.T."/>
            <person name="Hug L.A."/>
            <person name="Sharon I."/>
            <person name="Castelle C.J."/>
            <person name="Probst A.J."/>
            <person name="Thomas B.C."/>
            <person name="Singh A."/>
            <person name="Wilkins M.J."/>
            <person name="Karaoz U."/>
            <person name="Brodie E.L."/>
            <person name="Williams K.H."/>
            <person name="Hubbard S.S."/>
            <person name="Banfield J.F."/>
        </authorList>
    </citation>
    <scope>NUCLEOTIDE SEQUENCE [LARGE SCALE GENOMIC DNA]</scope>
</reference>
<protein>
    <recommendedName>
        <fullName evidence="4">Glycosyltransferase RgtA/B/C/D-like domain-containing protein</fullName>
    </recommendedName>
</protein>
<feature type="transmembrane region" description="Helical" evidence="1">
    <location>
        <begin position="422"/>
        <end position="441"/>
    </location>
</feature>
<feature type="transmembrane region" description="Helical" evidence="1">
    <location>
        <begin position="219"/>
        <end position="238"/>
    </location>
</feature>
<evidence type="ECO:0008006" key="4">
    <source>
        <dbReference type="Google" id="ProtNLM"/>
    </source>
</evidence>
<feature type="transmembrane region" description="Helical" evidence="1">
    <location>
        <begin position="388"/>
        <end position="410"/>
    </location>
</feature>
<keyword evidence="1" id="KW-0472">Membrane</keyword>
<gene>
    <name evidence="2" type="ORF">A2Z22_00265</name>
</gene>
<dbReference type="PANTHER" id="PTHR16214">
    <property type="entry name" value="TRANSMEMBRANE PROTEIN 260"/>
    <property type="match status" value="1"/>
</dbReference>
<comment type="caution">
    <text evidence="2">The sequence shown here is derived from an EMBL/GenBank/DDBJ whole genome shotgun (WGS) entry which is preliminary data.</text>
</comment>
<feature type="transmembrane region" description="Helical" evidence="1">
    <location>
        <begin position="356"/>
        <end position="381"/>
    </location>
</feature>
<organism evidence="2 3">
    <name type="scientific">Candidatus Woesebacteria bacterium RBG_16_34_12</name>
    <dbReference type="NCBI Taxonomy" id="1802480"/>
    <lineage>
        <taxon>Bacteria</taxon>
        <taxon>Candidatus Woeseibacteriota</taxon>
    </lineage>
</organism>
<keyword evidence="1" id="KW-0812">Transmembrane</keyword>
<feature type="transmembrane region" description="Helical" evidence="1">
    <location>
        <begin position="167"/>
        <end position="187"/>
    </location>
</feature>
<keyword evidence="1" id="KW-1133">Transmembrane helix</keyword>
<feature type="transmembrane region" description="Helical" evidence="1">
    <location>
        <begin position="193"/>
        <end position="212"/>
    </location>
</feature>
<accession>A0A1F7X8U3</accession>
<name>A0A1F7X8U3_9BACT</name>